<dbReference type="InterPro" id="IPR017937">
    <property type="entry name" value="Thioredoxin_CS"/>
</dbReference>
<feature type="domain" description="Thioredoxin" evidence="4">
    <location>
        <begin position="31"/>
        <end position="158"/>
    </location>
</feature>
<dbReference type="GO" id="GO:0005737">
    <property type="term" value="C:cytoplasm"/>
    <property type="evidence" value="ECO:0007669"/>
    <property type="project" value="TreeGrafter"/>
</dbReference>
<dbReference type="PROSITE" id="PS00194">
    <property type="entry name" value="THIOREDOXIN_1"/>
    <property type="match status" value="1"/>
</dbReference>
<dbReference type="SUPFAM" id="SSF52833">
    <property type="entry name" value="Thioredoxin-like"/>
    <property type="match status" value="1"/>
</dbReference>
<organism evidence="5 6">
    <name type="scientific">Chrysochromulina tobinii</name>
    <dbReference type="NCBI Taxonomy" id="1460289"/>
    <lineage>
        <taxon>Eukaryota</taxon>
        <taxon>Haptista</taxon>
        <taxon>Haptophyta</taxon>
        <taxon>Prymnesiophyceae</taxon>
        <taxon>Prymnesiales</taxon>
        <taxon>Chrysochromulinaceae</taxon>
        <taxon>Chrysochromulina</taxon>
    </lineage>
</organism>
<accession>A0A0M0JDF0</accession>
<dbReference type="InterPro" id="IPR013766">
    <property type="entry name" value="Thioredoxin_domain"/>
</dbReference>
<dbReference type="OrthoDB" id="2121326at2759"/>
<dbReference type="Pfam" id="PF00085">
    <property type="entry name" value="Thioredoxin"/>
    <property type="match status" value="1"/>
</dbReference>
<dbReference type="AlphaFoldDB" id="A0A0M0JDF0"/>
<dbReference type="PRINTS" id="PR00421">
    <property type="entry name" value="THIOREDOXIN"/>
</dbReference>
<dbReference type="EMBL" id="JWZX01003111">
    <property type="protein sequence ID" value="KOO24258.1"/>
    <property type="molecule type" value="Genomic_DNA"/>
</dbReference>
<dbReference type="CDD" id="cd02947">
    <property type="entry name" value="TRX_family"/>
    <property type="match status" value="1"/>
</dbReference>
<sequence>MQLKVNEIRAELAARQTSWGDLFEKKELAARLAGLKARAASFSRSGALVPGEATIVIGRDLRTEMADARTPLLIDVFATWCGPCKMITPMLSKLAATLGERVRVVKLDSDKEGELSSELRVSALPTLIFLRDGKEVHRLEGVPNGQGALEALVRQHLGVQI</sequence>
<evidence type="ECO:0000256" key="3">
    <source>
        <dbReference type="ARBA" id="ARBA00023157"/>
    </source>
</evidence>
<dbReference type="PANTHER" id="PTHR45663:SF11">
    <property type="entry name" value="GEO12009P1"/>
    <property type="match status" value="1"/>
</dbReference>
<keyword evidence="1" id="KW-0813">Transport</keyword>
<keyword evidence="3" id="KW-1015">Disulfide bond</keyword>
<evidence type="ECO:0000313" key="5">
    <source>
        <dbReference type="EMBL" id="KOO24258.1"/>
    </source>
</evidence>
<dbReference type="GO" id="GO:0015035">
    <property type="term" value="F:protein-disulfide reductase activity"/>
    <property type="evidence" value="ECO:0007669"/>
    <property type="project" value="TreeGrafter"/>
</dbReference>
<evidence type="ECO:0000256" key="2">
    <source>
        <dbReference type="ARBA" id="ARBA00022982"/>
    </source>
</evidence>
<protein>
    <submittedName>
        <fullName evidence="5">Thioredoxin</fullName>
    </submittedName>
</protein>
<dbReference type="PROSITE" id="PS51352">
    <property type="entry name" value="THIOREDOXIN_2"/>
    <property type="match status" value="1"/>
</dbReference>
<keyword evidence="6" id="KW-1185">Reference proteome</keyword>
<evidence type="ECO:0000259" key="4">
    <source>
        <dbReference type="PROSITE" id="PS51352"/>
    </source>
</evidence>
<evidence type="ECO:0000256" key="1">
    <source>
        <dbReference type="ARBA" id="ARBA00022448"/>
    </source>
</evidence>
<keyword evidence="2" id="KW-0249">Electron transport</keyword>
<proteinExistence type="predicted"/>
<name>A0A0M0JDF0_9EUKA</name>
<dbReference type="Gene3D" id="3.40.30.10">
    <property type="entry name" value="Glutaredoxin"/>
    <property type="match status" value="1"/>
</dbReference>
<dbReference type="PANTHER" id="PTHR45663">
    <property type="entry name" value="GEO12009P1"/>
    <property type="match status" value="1"/>
</dbReference>
<comment type="caution">
    <text evidence="5">The sequence shown here is derived from an EMBL/GenBank/DDBJ whole genome shotgun (WGS) entry which is preliminary data.</text>
</comment>
<evidence type="ECO:0000313" key="6">
    <source>
        <dbReference type="Proteomes" id="UP000037460"/>
    </source>
</evidence>
<gene>
    <name evidence="5" type="ORF">Ctob_003454</name>
</gene>
<reference evidence="6" key="1">
    <citation type="journal article" date="2015" name="PLoS Genet.">
        <title>Genome Sequence and Transcriptome Analyses of Chrysochromulina tobin: Metabolic Tools for Enhanced Algal Fitness in the Prominent Order Prymnesiales (Haptophyceae).</title>
        <authorList>
            <person name="Hovde B.T."/>
            <person name="Deodato C.R."/>
            <person name="Hunsperger H.M."/>
            <person name="Ryken S.A."/>
            <person name="Yost W."/>
            <person name="Jha R.K."/>
            <person name="Patterson J."/>
            <person name="Monnat R.J. Jr."/>
            <person name="Barlow S.B."/>
            <person name="Starkenburg S.R."/>
            <person name="Cattolico R.A."/>
        </authorList>
    </citation>
    <scope>NUCLEOTIDE SEQUENCE</scope>
    <source>
        <strain evidence="6">CCMP291</strain>
    </source>
</reference>
<dbReference type="Proteomes" id="UP000037460">
    <property type="component" value="Unassembled WGS sequence"/>
</dbReference>
<dbReference type="InterPro" id="IPR036249">
    <property type="entry name" value="Thioredoxin-like_sf"/>
</dbReference>